<keyword evidence="3" id="KW-1133">Transmembrane helix</keyword>
<dbReference type="Proteomes" id="UP001321786">
    <property type="component" value="Chromosome"/>
</dbReference>
<organism evidence="4 5">
    <name type="scientific">Helicovermis profundi</name>
    <dbReference type="NCBI Taxonomy" id="3065157"/>
    <lineage>
        <taxon>Bacteria</taxon>
        <taxon>Bacillati</taxon>
        <taxon>Bacillota</taxon>
        <taxon>Clostridia</taxon>
        <taxon>Helicovermis</taxon>
    </lineage>
</organism>
<evidence type="ECO:0000256" key="3">
    <source>
        <dbReference type="SAM" id="Phobius"/>
    </source>
</evidence>
<keyword evidence="3" id="KW-0812">Transmembrane</keyword>
<evidence type="ECO:0000313" key="5">
    <source>
        <dbReference type="Proteomes" id="UP001321786"/>
    </source>
</evidence>
<comment type="subcellular location">
    <subcellularLocation>
        <location evidence="1">Membrane</location>
        <topology evidence="1">Multi-pass membrane protein</topology>
    </subcellularLocation>
</comment>
<evidence type="ECO:0000256" key="1">
    <source>
        <dbReference type="ARBA" id="ARBA00004141"/>
    </source>
</evidence>
<reference evidence="4 5" key="1">
    <citation type="submission" date="2023-08" db="EMBL/GenBank/DDBJ databases">
        <title>Helicovermis profunda gen. nov., sp. nov., a novel mesophilic, fermentative bacterium within the Bacillota from a deep-sea hydrothermal vent chimney.</title>
        <authorList>
            <person name="Miyazaki U."/>
            <person name="Mizutani D."/>
            <person name="Hashimoto Y."/>
            <person name="Tame A."/>
            <person name="Sawayama S."/>
            <person name="Miyazaki J."/>
            <person name="Takai K."/>
            <person name="Nakagawa S."/>
        </authorList>
    </citation>
    <scope>NUCLEOTIDE SEQUENCE [LARGE SCALE GENOMIC DNA]</scope>
    <source>
        <strain evidence="4 5">S502</strain>
    </source>
</reference>
<dbReference type="InterPro" id="IPR005133">
    <property type="entry name" value="PhaG_MnhG_YufB"/>
</dbReference>
<feature type="transmembrane region" description="Helical" evidence="3">
    <location>
        <begin position="36"/>
        <end position="56"/>
    </location>
</feature>
<feature type="transmembrane region" description="Helical" evidence="3">
    <location>
        <begin position="6"/>
        <end position="24"/>
    </location>
</feature>
<proteinExistence type="inferred from homology"/>
<protein>
    <submittedName>
        <fullName evidence="4">Monovalent cation/H(+) antiporter subunit G</fullName>
    </submittedName>
</protein>
<keyword evidence="3" id="KW-0472">Membrane</keyword>
<dbReference type="Pfam" id="PF03334">
    <property type="entry name" value="PhaG_MnhG_YufB"/>
    <property type="match status" value="1"/>
</dbReference>
<dbReference type="GO" id="GO:0015385">
    <property type="term" value="F:sodium:proton antiporter activity"/>
    <property type="evidence" value="ECO:0007669"/>
    <property type="project" value="TreeGrafter"/>
</dbReference>
<dbReference type="PANTHER" id="PTHR34703:SF1">
    <property type="entry name" value="ANTIPORTER SUBUNIT MNHG2-RELATED"/>
    <property type="match status" value="1"/>
</dbReference>
<dbReference type="NCBIfam" id="NF009314">
    <property type="entry name" value="PRK12674.1-2"/>
    <property type="match status" value="1"/>
</dbReference>
<dbReference type="AlphaFoldDB" id="A0AAU9E472"/>
<dbReference type="PANTHER" id="PTHR34703">
    <property type="entry name" value="ANTIPORTER SUBUNIT MNHG2-RELATED"/>
    <property type="match status" value="1"/>
</dbReference>
<dbReference type="EMBL" id="AP028654">
    <property type="protein sequence ID" value="BEP29446.1"/>
    <property type="molecule type" value="Genomic_DNA"/>
</dbReference>
<feature type="transmembrane region" description="Helical" evidence="3">
    <location>
        <begin position="62"/>
        <end position="85"/>
    </location>
</feature>
<dbReference type="RefSeq" id="WP_338535078.1">
    <property type="nucleotide sequence ID" value="NZ_AP028654.1"/>
</dbReference>
<dbReference type="KEGG" id="hprf:HLPR_17770"/>
<evidence type="ECO:0000313" key="4">
    <source>
        <dbReference type="EMBL" id="BEP29446.1"/>
    </source>
</evidence>
<name>A0AAU9E472_9FIRM</name>
<keyword evidence="5" id="KW-1185">Reference proteome</keyword>
<accession>A0AAU9E472</accession>
<sequence>MIFLANFFLIVGAFFYAIGGLGVFRMPDVYNRSQAATKATTLGTLALLIGIAILNPSWTPKLLLIAVFIAITNPIGSSALIRSAYLSNIKVDKRTKIDELKDFYNNEEEENYENN</sequence>
<evidence type="ECO:0000256" key="2">
    <source>
        <dbReference type="ARBA" id="ARBA00008404"/>
    </source>
</evidence>
<comment type="similarity">
    <text evidence="2">Belongs to the CPA3 antiporters (TC 2.A.63) subunit G family.</text>
</comment>
<dbReference type="NCBIfam" id="TIGR01300">
    <property type="entry name" value="CPA3_mnhG_phaG"/>
    <property type="match status" value="1"/>
</dbReference>
<gene>
    <name evidence="4" type="primary">mnhG</name>
    <name evidence="4" type="ORF">HLPR_17770</name>
</gene>